<name>A0ABR3PVV4_9TREE</name>
<dbReference type="RefSeq" id="XP_069206542.1">
    <property type="nucleotide sequence ID" value="XM_069356701.1"/>
</dbReference>
<dbReference type="Proteomes" id="UP001565368">
    <property type="component" value="Unassembled WGS sequence"/>
</dbReference>
<dbReference type="EMBL" id="JBBXJM010000006">
    <property type="protein sequence ID" value="KAL1406598.1"/>
    <property type="molecule type" value="Genomic_DNA"/>
</dbReference>
<feature type="compositionally biased region" description="Basic and acidic residues" evidence="1">
    <location>
        <begin position="150"/>
        <end position="161"/>
    </location>
</feature>
<accession>A0ABR3PVV4</accession>
<comment type="caution">
    <text evidence="2">The sequence shown here is derived from an EMBL/GenBank/DDBJ whole genome shotgun (WGS) entry which is preliminary data.</text>
</comment>
<gene>
    <name evidence="2" type="ORF">Q8F55_008304</name>
</gene>
<feature type="compositionally biased region" description="Acidic residues" evidence="1">
    <location>
        <begin position="137"/>
        <end position="149"/>
    </location>
</feature>
<proteinExistence type="predicted"/>
<organism evidence="2 3">
    <name type="scientific">Vanrija albida</name>
    <dbReference type="NCBI Taxonomy" id="181172"/>
    <lineage>
        <taxon>Eukaryota</taxon>
        <taxon>Fungi</taxon>
        <taxon>Dikarya</taxon>
        <taxon>Basidiomycota</taxon>
        <taxon>Agaricomycotina</taxon>
        <taxon>Tremellomycetes</taxon>
        <taxon>Trichosporonales</taxon>
        <taxon>Trichosporonaceae</taxon>
        <taxon>Vanrija</taxon>
    </lineage>
</organism>
<feature type="compositionally biased region" description="Low complexity" evidence="1">
    <location>
        <begin position="99"/>
        <end position="115"/>
    </location>
</feature>
<evidence type="ECO:0000313" key="3">
    <source>
        <dbReference type="Proteomes" id="UP001565368"/>
    </source>
</evidence>
<feature type="region of interest" description="Disordered" evidence="1">
    <location>
        <begin position="98"/>
        <end position="173"/>
    </location>
</feature>
<keyword evidence="3" id="KW-1185">Reference proteome</keyword>
<evidence type="ECO:0000313" key="2">
    <source>
        <dbReference type="EMBL" id="KAL1406598.1"/>
    </source>
</evidence>
<protein>
    <submittedName>
        <fullName evidence="2">Uncharacterized protein</fullName>
    </submittedName>
</protein>
<sequence>MRFSLPISMPFETSRRASHGADTVKSSFDVSCALSTNRAFTSPRWTLAVLTRYVELKQMKGKSKTYIDDKLLSLERDFPRLSAAFHYIRREYELPPSRLALSPSTSATPTTIATPGLEEPAPPYLPDVPSYESSSGDMDEGMDVDDECVEKDAEKDPREGEPSEVPAEPSERE</sequence>
<evidence type="ECO:0000256" key="1">
    <source>
        <dbReference type="SAM" id="MobiDB-lite"/>
    </source>
</evidence>
<reference evidence="2 3" key="1">
    <citation type="submission" date="2023-08" db="EMBL/GenBank/DDBJ databases">
        <title>Annotated Genome Sequence of Vanrija albida AlHP1.</title>
        <authorList>
            <person name="Herzog R."/>
        </authorList>
    </citation>
    <scope>NUCLEOTIDE SEQUENCE [LARGE SCALE GENOMIC DNA]</scope>
    <source>
        <strain evidence="2 3">AlHP1</strain>
    </source>
</reference>
<dbReference type="GeneID" id="95989347"/>